<name>A0A7M7NRQ9_STRPU</name>
<evidence type="ECO:0000256" key="1">
    <source>
        <dbReference type="SAM" id="MobiDB-lite"/>
    </source>
</evidence>
<feature type="compositionally biased region" description="Basic and acidic residues" evidence="1">
    <location>
        <begin position="103"/>
        <end position="117"/>
    </location>
</feature>
<accession>A0A7M7NRQ9</accession>
<dbReference type="RefSeq" id="XP_030840531.1">
    <property type="nucleotide sequence ID" value="XM_030984671.1"/>
</dbReference>
<dbReference type="PANTHER" id="PTHR46601:SF1">
    <property type="entry name" value="ADF-H DOMAIN-CONTAINING PROTEIN"/>
    <property type="match status" value="1"/>
</dbReference>
<dbReference type="KEGG" id="spu:105440843"/>
<feature type="region of interest" description="Disordered" evidence="1">
    <location>
        <begin position="767"/>
        <end position="857"/>
    </location>
</feature>
<dbReference type="Proteomes" id="UP000007110">
    <property type="component" value="Unassembled WGS sequence"/>
</dbReference>
<evidence type="ECO:0000313" key="3">
    <source>
        <dbReference type="Proteomes" id="UP000007110"/>
    </source>
</evidence>
<reference evidence="2" key="2">
    <citation type="submission" date="2021-01" db="UniProtKB">
        <authorList>
            <consortium name="EnsemblMetazoa"/>
        </authorList>
    </citation>
    <scope>IDENTIFICATION</scope>
</reference>
<dbReference type="OrthoDB" id="10065669at2759"/>
<organism evidence="2 3">
    <name type="scientific">Strongylocentrotus purpuratus</name>
    <name type="common">Purple sea urchin</name>
    <dbReference type="NCBI Taxonomy" id="7668"/>
    <lineage>
        <taxon>Eukaryota</taxon>
        <taxon>Metazoa</taxon>
        <taxon>Echinodermata</taxon>
        <taxon>Eleutherozoa</taxon>
        <taxon>Echinozoa</taxon>
        <taxon>Echinoidea</taxon>
        <taxon>Euechinoidea</taxon>
        <taxon>Echinacea</taxon>
        <taxon>Camarodonta</taxon>
        <taxon>Echinidea</taxon>
        <taxon>Strongylocentrotidae</taxon>
        <taxon>Strongylocentrotus</taxon>
    </lineage>
</organism>
<dbReference type="GeneID" id="105440843"/>
<proteinExistence type="predicted"/>
<feature type="compositionally biased region" description="Polar residues" evidence="1">
    <location>
        <begin position="800"/>
        <end position="815"/>
    </location>
</feature>
<evidence type="ECO:0000313" key="2">
    <source>
        <dbReference type="EnsemblMetazoa" id="XP_030840530"/>
    </source>
</evidence>
<dbReference type="EnsemblMetazoa" id="XM_030984670">
    <property type="protein sequence ID" value="XP_030840530"/>
    <property type="gene ID" value="LOC105440843"/>
</dbReference>
<keyword evidence="3" id="KW-1185">Reference proteome</keyword>
<feature type="region of interest" description="Disordered" evidence="1">
    <location>
        <begin position="79"/>
        <end position="117"/>
    </location>
</feature>
<protein>
    <submittedName>
        <fullName evidence="2">Uncharacterized protein</fullName>
    </submittedName>
</protein>
<reference evidence="3" key="1">
    <citation type="submission" date="2015-02" db="EMBL/GenBank/DDBJ databases">
        <title>Genome sequencing for Strongylocentrotus purpuratus.</title>
        <authorList>
            <person name="Murali S."/>
            <person name="Liu Y."/>
            <person name="Vee V."/>
            <person name="English A."/>
            <person name="Wang M."/>
            <person name="Skinner E."/>
            <person name="Han Y."/>
            <person name="Muzny D.M."/>
            <person name="Worley K.C."/>
            <person name="Gibbs R.A."/>
        </authorList>
    </citation>
    <scope>NUCLEOTIDE SEQUENCE</scope>
</reference>
<feature type="region of interest" description="Disordered" evidence="1">
    <location>
        <begin position="1"/>
        <end position="37"/>
    </location>
</feature>
<dbReference type="AlphaFoldDB" id="A0A7M7NRQ9"/>
<dbReference type="InParanoid" id="A0A7M7NRQ9"/>
<dbReference type="RefSeq" id="XP_030840530.1">
    <property type="nucleotide sequence ID" value="XM_030984670.1"/>
</dbReference>
<sequence>MTLTVKLRSPTRPPSPTADTSKSNAAERMRKKRAKLKEDPSAYAAFCAKEAARQRQYRKNLTAEKRKQLNEKSILRMKKLRESKHDRNMSSTPAPSLTTPRTRLSDQKRGRRRELWREQKRRYRLRMSAQKKRRVRERDVAHKREVKLKKEEKAKMLRLNAERRAEEKAVEANAKDMENVLNCVKSTLSSSRQCRRKSFIWDLNTYLDLKYGLRKKIRKYLGISERIILKYSKMRRLGLNVQKRKKRSDATSSDTQASVHSFLKRVETSTCIPNRKSVRKDGQPRYVLQNSMEFTRKTFCEEHGIKIGKSAFAKMRPRNILLQHKARLEQCLCEVCTNIDLKLQSLNRERKQKGLKQIPSRYDLSDMTLCTTPSEERLKCIDRKCSKCGVQEIDNALAPLLQVSSEKSITWKKWCSIEYAPGKKRVVLTDKCGNLHELVEEIKTELASYPNHLFQAKWQQKQFTTASTCPPPSSVVTVMDFAENYTCSIQREVQSAHWYQAQVTIHPVVTYYRCQNNECDNNTPVREAVNFLTEDNKHDHHAVNHFVCALADHLHQRAPDATRLIMFSDGCAAQYKSRTPLVDISFGSTDLPFASVERHYFGSRHGKNPCDGEGGVVKNYVTRAIRANSAAVTDAQTFFDFCKERLTKGPTENGVCAHSRRTFVLCKVGDICRERSSRVDVKTVPGIRGIHAVAGVEPYVVNTRRLSCFCKNCTDSNEDACLNAGIVDTWVQKKINRISTGVNTDEPLSAQRIQVDVTIRGNDMEITTRPMADDPQNVPAADDSQNDVMTPRPAADDTQNDVMTTRPTGDDTQNAPAADDTRNDVMTPRPAADDTQNDVMTTRPAADDTQNDVMTTRPAADDTQNDVMTTRPAADDTQNDVMTTRPTGDDTQNDVEITADRPVADVHQAADEYQCGDFVLINISVGKRGKILEYVGEVKDVVGEDLVIKYMAKSESHPGLFIWPAREDVSRECRKQIVKKMPNPVLREDISCTRLQFFTFAELSPES</sequence>
<dbReference type="OMA" id="TRECENC"/>
<feature type="compositionally biased region" description="Polar residues" evidence="1">
    <location>
        <begin position="89"/>
        <end position="102"/>
    </location>
</feature>
<dbReference type="PANTHER" id="PTHR46601">
    <property type="entry name" value="ULP_PROTEASE DOMAIN-CONTAINING PROTEIN"/>
    <property type="match status" value="1"/>
</dbReference>
<dbReference type="EnsemblMetazoa" id="XM_030984671">
    <property type="protein sequence ID" value="XP_030840531"/>
    <property type="gene ID" value="LOC105440843"/>
</dbReference>